<protein>
    <submittedName>
        <fullName evidence="1">Uncharacterized protein</fullName>
    </submittedName>
</protein>
<organism evidence="1 2">
    <name type="scientific">Halteria grandinella</name>
    <dbReference type="NCBI Taxonomy" id="5974"/>
    <lineage>
        <taxon>Eukaryota</taxon>
        <taxon>Sar</taxon>
        <taxon>Alveolata</taxon>
        <taxon>Ciliophora</taxon>
        <taxon>Intramacronucleata</taxon>
        <taxon>Spirotrichea</taxon>
        <taxon>Stichotrichia</taxon>
        <taxon>Sporadotrichida</taxon>
        <taxon>Halteriidae</taxon>
        <taxon>Halteria</taxon>
    </lineage>
</organism>
<comment type="caution">
    <text evidence="1">The sequence shown here is derived from an EMBL/GenBank/DDBJ whole genome shotgun (WGS) entry which is preliminary data.</text>
</comment>
<gene>
    <name evidence="1" type="ORF">FGO68_gene13085</name>
</gene>
<dbReference type="Proteomes" id="UP000785679">
    <property type="component" value="Unassembled WGS sequence"/>
</dbReference>
<name>A0A8J8T5V8_HALGN</name>
<keyword evidence="2" id="KW-1185">Reference proteome</keyword>
<accession>A0A8J8T5V8</accession>
<dbReference type="AlphaFoldDB" id="A0A8J8T5V8"/>
<dbReference type="EMBL" id="RRYP01003860">
    <property type="protein sequence ID" value="TNV83419.1"/>
    <property type="molecule type" value="Genomic_DNA"/>
</dbReference>
<reference evidence="1" key="1">
    <citation type="submission" date="2019-06" db="EMBL/GenBank/DDBJ databases">
        <authorList>
            <person name="Zheng W."/>
        </authorList>
    </citation>
    <scope>NUCLEOTIDE SEQUENCE</scope>
    <source>
        <strain evidence="1">QDHG01</strain>
    </source>
</reference>
<dbReference type="OrthoDB" id="10564824at2759"/>
<evidence type="ECO:0000313" key="2">
    <source>
        <dbReference type="Proteomes" id="UP000785679"/>
    </source>
</evidence>
<sequence>MLSKSLSRTAFLTALPRRAFYFQLDPAQRNLDFPLNLGYNEHFKYHAQIMTLGSSLRLAVRRRALERTFRAQYEDLLKAISQDNYEALEQICEETLLEELAAKVYEYEKYRGIQFRVQSAAEGGKDTNFEIEVINHFYVLNASVNRKENPSLKEYKMVQKSKNVIEFLPKSNEHDFNAQDQLDISVLGTLDELRVLYQRPSEEEIARQSINENIEGTPQRKFIGKSNKAEDPQAAIREAEERHKFEKSQFVQKETSKAFSELKKHEFRLLQMYRPQELTQNFNSLLEEITEKEKEAKIKVDSSKFSSSNDRDSKNRYYEEIRDQFQKSVELKEVPQNLNFAQYVEQQKEKSDLFLFMRIFCPTLYAKYVKVGQNDASLAQKQRLGTSLMGLQAKSNNSLMRRLAAKFSSAITPNKTRKDALGPNAGKVIEVFDVLIKTPQRLQCFKLKAGTDLLALPEENDYYSKMEKLFKTATIEENEGEKQKNEEEKQQEDSVYVLDVDKSLYDVKDPSYKQTHCIRFEIERGQTQQSFKITDIDYYLEGNRHAKADSYELFNQKEKELSK</sequence>
<proteinExistence type="predicted"/>
<evidence type="ECO:0000313" key="1">
    <source>
        <dbReference type="EMBL" id="TNV83419.1"/>
    </source>
</evidence>